<proteinExistence type="predicted"/>
<evidence type="ECO:0000313" key="2">
    <source>
        <dbReference type="EMBL" id="OAX32168.1"/>
    </source>
</evidence>
<gene>
    <name evidence="2" type="ORF">K503DRAFT_631957</name>
</gene>
<sequence>MVHVTITSTMDPHPSQVLPPPQAELEPVSFIPTPEALTRLLTSSADSLRILGLGKTPRMMEPVTPAAPLLRLWDYDDNLFCSACALHSKHLVMPEFHITSTHSAPLVCSWMPTFSEQQDQVSADSTYTVVEGEVQNEGCSR</sequence>
<organism evidence="2 3">
    <name type="scientific">Rhizopogon vinicolor AM-OR11-026</name>
    <dbReference type="NCBI Taxonomy" id="1314800"/>
    <lineage>
        <taxon>Eukaryota</taxon>
        <taxon>Fungi</taxon>
        <taxon>Dikarya</taxon>
        <taxon>Basidiomycota</taxon>
        <taxon>Agaricomycotina</taxon>
        <taxon>Agaricomycetes</taxon>
        <taxon>Agaricomycetidae</taxon>
        <taxon>Boletales</taxon>
        <taxon>Suillineae</taxon>
        <taxon>Rhizopogonaceae</taxon>
        <taxon>Rhizopogon</taxon>
    </lineage>
</organism>
<reference evidence="2 3" key="1">
    <citation type="submission" date="2016-06" db="EMBL/GenBank/DDBJ databases">
        <title>Comparative genomics of the ectomycorrhizal sister species Rhizopogon vinicolor and Rhizopogon vesiculosus (Basidiomycota: Boletales) reveals a divergence of the mating type B locus.</title>
        <authorList>
            <consortium name="DOE Joint Genome Institute"/>
            <person name="Mujic A.B."/>
            <person name="Kuo A."/>
            <person name="Tritt A."/>
            <person name="Lipzen A."/>
            <person name="Chen C."/>
            <person name="Johnson J."/>
            <person name="Sharma A."/>
            <person name="Barry K."/>
            <person name="Grigoriev I.V."/>
            <person name="Spatafora J.W."/>
        </authorList>
    </citation>
    <scope>NUCLEOTIDE SEQUENCE [LARGE SCALE GENOMIC DNA]</scope>
    <source>
        <strain evidence="2 3">AM-OR11-026</strain>
    </source>
</reference>
<name>A0A1B7MHW4_9AGAM</name>
<feature type="region of interest" description="Disordered" evidence="1">
    <location>
        <begin position="1"/>
        <end position="20"/>
    </location>
</feature>
<keyword evidence="3" id="KW-1185">Reference proteome</keyword>
<protein>
    <submittedName>
        <fullName evidence="2">Uncharacterized protein</fullName>
    </submittedName>
</protein>
<dbReference type="InParanoid" id="A0A1B7MHW4"/>
<dbReference type="Proteomes" id="UP000092154">
    <property type="component" value="Unassembled WGS sequence"/>
</dbReference>
<dbReference type="EMBL" id="KV449093">
    <property type="protein sequence ID" value="OAX32168.1"/>
    <property type="molecule type" value="Genomic_DNA"/>
</dbReference>
<accession>A0A1B7MHW4</accession>
<feature type="compositionally biased region" description="Polar residues" evidence="1">
    <location>
        <begin position="1"/>
        <end position="10"/>
    </location>
</feature>
<evidence type="ECO:0000256" key="1">
    <source>
        <dbReference type="SAM" id="MobiDB-lite"/>
    </source>
</evidence>
<evidence type="ECO:0000313" key="3">
    <source>
        <dbReference type="Proteomes" id="UP000092154"/>
    </source>
</evidence>
<dbReference type="AlphaFoldDB" id="A0A1B7MHW4"/>